<proteinExistence type="predicted"/>
<sequence length="372" mass="42513">MQDFFNRLKQQFESGLPFVAYRKPNRTEVKAILQNDDVLHRVETFEERGFVFSPFDEAKDAVILPLNTSEVISISNYVNVSGNTQFSFESNISTQEWEFHLELVKKGLKAIERGALKKVVLSRKEEVNLEAANPFLIFKNLLTSYASAFVYLWHHPKVGLWLGATPETLLKIEGRQFSMMSLAGTQSFEGTTDVTWKAKELEEQQFVTDFILENIEPYIQNIKVSETETVKAGNLLHLNTLVKGVLNPEDLNFKRLLKSLHPTPAVCGVPKENARQFILDQENYNREFYTGFLGELNFETTSRPRTGRRNVENRAYTFNKTSTQLYVNLRCMQIQGGKAMIYVGGGITESSNPEKEWAETVSKSLVMKKVLK</sequence>
<evidence type="ECO:0000313" key="3">
    <source>
        <dbReference type="Proteomes" id="UP001597476"/>
    </source>
</evidence>
<dbReference type="SUPFAM" id="SSF56322">
    <property type="entry name" value="ADC synthase"/>
    <property type="match status" value="1"/>
</dbReference>
<feature type="domain" description="Chorismate-utilising enzyme C-terminal" evidence="1">
    <location>
        <begin position="101"/>
        <end position="300"/>
    </location>
</feature>
<dbReference type="InterPro" id="IPR005801">
    <property type="entry name" value="ADC_synthase"/>
</dbReference>
<organism evidence="2 3">
    <name type="scientific">Hyunsoonleella rubra</name>
    <dbReference type="NCBI Taxonomy" id="1737062"/>
    <lineage>
        <taxon>Bacteria</taxon>
        <taxon>Pseudomonadati</taxon>
        <taxon>Bacteroidota</taxon>
        <taxon>Flavobacteriia</taxon>
        <taxon>Flavobacteriales</taxon>
        <taxon>Flavobacteriaceae</taxon>
    </lineage>
</organism>
<dbReference type="Pfam" id="PF00425">
    <property type="entry name" value="Chorismate_bind"/>
    <property type="match status" value="2"/>
</dbReference>
<feature type="domain" description="Chorismate-utilising enzyme C-terminal" evidence="1">
    <location>
        <begin position="320"/>
        <end position="363"/>
    </location>
</feature>
<gene>
    <name evidence="2" type="ORF">ACFSR8_09590</name>
</gene>
<protein>
    <submittedName>
        <fullName evidence="2">Chorismate-binding protein</fullName>
    </submittedName>
</protein>
<comment type="caution">
    <text evidence="2">The sequence shown here is derived from an EMBL/GenBank/DDBJ whole genome shotgun (WGS) entry which is preliminary data.</text>
</comment>
<reference evidence="3" key="1">
    <citation type="journal article" date="2019" name="Int. J. Syst. Evol. Microbiol.">
        <title>The Global Catalogue of Microorganisms (GCM) 10K type strain sequencing project: providing services to taxonomists for standard genome sequencing and annotation.</title>
        <authorList>
            <consortium name="The Broad Institute Genomics Platform"/>
            <consortium name="The Broad Institute Genome Sequencing Center for Infectious Disease"/>
            <person name="Wu L."/>
            <person name="Ma J."/>
        </authorList>
    </citation>
    <scope>NUCLEOTIDE SEQUENCE [LARGE SCALE GENOMIC DNA]</scope>
    <source>
        <strain evidence="3">KCTC 42398</strain>
    </source>
</reference>
<dbReference type="PANTHER" id="PTHR42839">
    <property type="entry name" value="ISOCHORISMATE SYNTHASE ENTC"/>
    <property type="match status" value="1"/>
</dbReference>
<dbReference type="PANTHER" id="PTHR42839:SF2">
    <property type="entry name" value="ISOCHORISMATE SYNTHASE ENTC"/>
    <property type="match status" value="1"/>
</dbReference>
<keyword evidence="3" id="KW-1185">Reference proteome</keyword>
<dbReference type="EMBL" id="JBHULY010000016">
    <property type="protein sequence ID" value="MFD2726466.1"/>
    <property type="molecule type" value="Genomic_DNA"/>
</dbReference>
<accession>A0ABW5TBT3</accession>
<dbReference type="RefSeq" id="WP_380291423.1">
    <property type="nucleotide sequence ID" value="NZ_JBHULY010000016.1"/>
</dbReference>
<dbReference type="InterPro" id="IPR015890">
    <property type="entry name" value="Chorismate_C"/>
</dbReference>
<dbReference type="Proteomes" id="UP001597476">
    <property type="component" value="Unassembled WGS sequence"/>
</dbReference>
<name>A0ABW5TBT3_9FLAO</name>
<evidence type="ECO:0000259" key="1">
    <source>
        <dbReference type="Pfam" id="PF00425"/>
    </source>
</evidence>
<dbReference type="Gene3D" id="3.60.120.10">
    <property type="entry name" value="Anthranilate synthase"/>
    <property type="match status" value="1"/>
</dbReference>
<evidence type="ECO:0000313" key="2">
    <source>
        <dbReference type="EMBL" id="MFD2726466.1"/>
    </source>
</evidence>